<keyword evidence="1" id="KW-0472">Membrane</keyword>
<evidence type="ECO:0000313" key="3">
    <source>
        <dbReference type="Proteomes" id="UP001164705"/>
    </source>
</evidence>
<accession>A0A9E8MYH0</accession>
<protein>
    <submittedName>
        <fullName evidence="2">Uncharacterized protein</fullName>
    </submittedName>
</protein>
<proteinExistence type="predicted"/>
<name>A0A9E8MYH0_9FLAO</name>
<sequence>MESIIKTRKVVKYYVGYNLIMAFVTMVGMSYYSSTTNPKLQMW</sequence>
<keyword evidence="1" id="KW-0812">Transmembrane</keyword>
<organism evidence="2 3">
    <name type="scientific">Lacinutrix neustonica</name>
    <dbReference type="NCBI Taxonomy" id="2980107"/>
    <lineage>
        <taxon>Bacteria</taxon>
        <taxon>Pseudomonadati</taxon>
        <taxon>Bacteroidota</taxon>
        <taxon>Flavobacteriia</taxon>
        <taxon>Flavobacteriales</taxon>
        <taxon>Flavobacteriaceae</taxon>
        <taxon>Lacinutrix</taxon>
    </lineage>
</organism>
<keyword evidence="1" id="KW-1133">Transmembrane helix</keyword>
<gene>
    <name evidence="2" type="ORF">N7U66_06490</name>
</gene>
<evidence type="ECO:0000313" key="2">
    <source>
        <dbReference type="EMBL" id="WAC03220.1"/>
    </source>
</evidence>
<dbReference type="RefSeq" id="WP_267677796.1">
    <property type="nucleotide sequence ID" value="NZ_CP113088.1"/>
</dbReference>
<dbReference type="AlphaFoldDB" id="A0A9E8MYH0"/>
<dbReference type="EMBL" id="CP113088">
    <property type="protein sequence ID" value="WAC03220.1"/>
    <property type="molecule type" value="Genomic_DNA"/>
</dbReference>
<dbReference type="KEGG" id="lnu:N7U66_06490"/>
<keyword evidence="3" id="KW-1185">Reference proteome</keyword>
<reference evidence="2" key="1">
    <citation type="submission" date="2022-11" db="EMBL/GenBank/DDBJ databases">
        <title>Lacinutrix neustonica HL-RS19T sp. nov., isolated from the surface microlayer sample of brackish Lake Shihwa.</title>
        <authorList>
            <person name="Choi J.Y."/>
            <person name="Hwang C.Y."/>
        </authorList>
    </citation>
    <scope>NUCLEOTIDE SEQUENCE</scope>
    <source>
        <strain evidence="2">HL-RS19</strain>
    </source>
</reference>
<evidence type="ECO:0000256" key="1">
    <source>
        <dbReference type="SAM" id="Phobius"/>
    </source>
</evidence>
<feature type="transmembrane region" description="Helical" evidence="1">
    <location>
        <begin position="12"/>
        <end position="33"/>
    </location>
</feature>
<dbReference type="Proteomes" id="UP001164705">
    <property type="component" value="Chromosome"/>
</dbReference>